<gene>
    <name evidence="10" type="ORF">G4B88_006809</name>
</gene>
<dbReference type="PROSITE" id="PS00640">
    <property type="entry name" value="THIOL_PROTEASE_ASN"/>
    <property type="match status" value="1"/>
</dbReference>
<reference evidence="10 11" key="1">
    <citation type="journal article" date="2020" name="bioRxiv">
        <title>Sequence and annotation of 42 cannabis genomes reveals extensive copy number variation in cannabinoid synthesis and pathogen resistance genes.</title>
        <authorList>
            <person name="Mckernan K.J."/>
            <person name="Helbert Y."/>
            <person name="Kane L.T."/>
            <person name="Ebling H."/>
            <person name="Zhang L."/>
            <person name="Liu B."/>
            <person name="Eaton Z."/>
            <person name="Mclaughlin S."/>
            <person name="Kingan S."/>
            <person name="Baybayan P."/>
            <person name="Concepcion G."/>
            <person name="Jordan M."/>
            <person name="Riva A."/>
            <person name="Barbazuk W."/>
            <person name="Harkins T."/>
        </authorList>
    </citation>
    <scope>NUCLEOTIDE SEQUENCE [LARGE SCALE GENOMIC DNA]</scope>
    <source>
        <strain evidence="11">cv. Jamaican Lion 4</strain>
        <tissue evidence="10">Leaf</tissue>
    </source>
</reference>
<dbReference type="EMBL" id="JAATIQ010000081">
    <property type="protein sequence ID" value="KAF4386553.1"/>
    <property type="molecule type" value="Genomic_DNA"/>
</dbReference>
<keyword evidence="6" id="KW-1015">Disulfide bond</keyword>
<dbReference type="Pfam" id="PF08246">
    <property type="entry name" value="Inhibitor_I29"/>
    <property type="match status" value="1"/>
</dbReference>
<dbReference type="CDD" id="cd02248">
    <property type="entry name" value="Peptidase_C1A"/>
    <property type="match status" value="1"/>
</dbReference>
<comment type="similarity">
    <text evidence="1">Belongs to the peptidase C1 family.</text>
</comment>
<evidence type="ECO:0000256" key="1">
    <source>
        <dbReference type="ARBA" id="ARBA00008455"/>
    </source>
</evidence>
<dbReference type="PROSITE" id="PS00639">
    <property type="entry name" value="THIOL_PROTEASE_HIS"/>
    <property type="match status" value="1"/>
</dbReference>
<proteinExistence type="inferred from homology"/>
<dbReference type="SMART" id="SM00645">
    <property type="entry name" value="Pept_C1"/>
    <property type="match status" value="1"/>
</dbReference>
<keyword evidence="11" id="KW-1185">Reference proteome</keyword>
<feature type="domain" description="Cathepsin propeptide inhibitor" evidence="9">
    <location>
        <begin position="34"/>
        <end position="92"/>
    </location>
</feature>
<dbReference type="Gene3D" id="1.10.287.2250">
    <property type="match status" value="1"/>
</dbReference>
<dbReference type="InterPro" id="IPR025661">
    <property type="entry name" value="Pept_asp_AS"/>
</dbReference>
<evidence type="ECO:0000259" key="9">
    <source>
        <dbReference type="SMART" id="SM00848"/>
    </source>
</evidence>
<keyword evidence="2" id="KW-0645">Protease</keyword>
<evidence type="ECO:0000256" key="6">
    <source>
        <dbReference type="ARBA" id="ARBA00023157"/>
    </source>
</evidence>
<sequence length="316" mass="35158">MAVCGSQVSYCRELHDSNNNNIEEDGIKALSKRHEEWMVRHGKVYKSAQEKEIRFNIFKENVKFIESFNKHEKKYSFKISMNKFGDMANHEFRALRNGYKSTAASSTSSSSRPTSSMLFNCWVFSAVAATEGITKIKKGKLISLSEQQILDCDTNPDDQGCRGGLMENAFNFIAKNGGITSEYAYPYKAEQSTCATTKRLYNVAKIKGYQAVPQNSEAELLKAVAHQPVSVAIEGGGQYFQFYSSGVFTGDCGTTLDHGVTVVGYGTDEEEGTKYWLVKNSWGTNWGEEGYVRIQRDVGQKQGLCGIAMDASYPVV</sequence>
<dbReference type="PANTHER" id="PTHR12411">
    <property type="entry name" value="CYSTEINE PROTEASE FAMILY C1-RELATED"/>
    <property type="match status" value="1"/>
</dbReference>
<dbReference type="InterPro" id="IPR000668">
    <property type="entry name" value="Peptidase_C1A_C"/>
</dbReference>
<evidence type="ECO:0008006" key="12">
    <source>
        <dbReference type="Google" id="ProtNLM"/>
    </source>
</evidence>
<dbReference type="SUPFAM" id="SSF54001">
    <property type="entry name" value="Cysteine proteinases"/>
    <property type="match status" value="1"/>
</dbReference>
<evidence type="ECO:0000256" key="3">
    <source>
        <dbReference type="ARBA" id="ARBA00022801"/>
    </source>
</evidence>
<dbReference type="Proteomes" id="UP000583929">
    <property type="component" value="Unassembled WGS sequence"/>
</dbReference>
<name>A0A7J6GUE0_CANSA</name>
<protein>
    <recommendedName>
        <fullName evidence="12">Cysteine proteinase</fullName>
    </recommendedName>
</protein>
<evidence type="ECO:0000259" key="8">
    <source>
        <dbReference type="SMART" id="SM00645"/>
    </source>
</evidence>
<evidence type="ECO:0000313" key="11">
    <source>
        <dbReference type="Proteomes" id="UP000583929"/>
    </source>
</evidence>
<evidence type="ECO:0000256" key="2">
    <source>
        <dbReference type="ARBA" id="ARBA00022670"/>
    </source>
</evidence>
<evidence type="ECO:0000256" key="5">
    <source>
        <dbReference type="ARBA" id="ARBA00023145"/>
    </source>
</evidence>
<feature type="domain" description="Peptidase C1A papain C-terminal" evidence="8">
    <location>
        <begin position="102"/>
        <end position="315"/>
    </location>
</feature>
<dbReference type="Pfam" id="PF00112">
    <property type="entry name" value="Peptidase_C1"/>
    <property type="match status" value="1"/>
</dbReference>
<dbReference type="InterPro" id="IPR013201">
    <property type="entry name" value="Prot_inhib_I29"/>
</dbReference>
<keyword evidence="3" id="KW-0378">Hydrolase</keyword>
<dbReference type="InterPro" id="IPR013128">
    <property type="entry name" value="Peptidase_C1A"/>
</dbReference>
<dbReference type="GO" id="GO:0008234">
    <property type="term" value="F:cysteine-type peptidase activity"/>
    <property type="evidence" value="ECO:0007669"/>
    <property type="project" value="UniProtKB-KW"/>
</dbReference>
<evidence type="ECO:0000256" key="7">
    <source>
        <dbReference type="ARBA" id="ARBA00023180"/>
    </source>
</evidence>
<evidence type="ECO:0000313" key="10">
    <source>
        <dbReference type="EMBL" id="KAF4386553.1"/>
    </source>
</evidence>
<accession>A0A7J6GUE0</accession>
<keyword evidence="7" id="KW-0325">Glycoprotein</keyword>
<organism evidence="10 11">
    <name type="scientific">Cannabis sativa</name>
    <name type="common">Hemp</name>
    <name type="synonym">Marijuana</name>
    <dbReference type="NCBI Taxonomy" id="3483"/>
    <lineage>
        <taxon>Eukaryota</taxon>
        <taxon>Viridiplantae</taxon>
        <taxon>Streptophyta</taxon>
        <taxon>Embryophyta</taxon>
        <taxon>Tracheophyta</taxon>
        <taxon>Spermatophyta</taxon>
        <taxon>Magnoliopsida</taxon>
        <taxon>eudicotyledons</taxon>
        <taxon>Gunneridae</taxon>
        <taxon>Pentapetalae</taxon>
        <taxon>rosids</taxon>
        <taxon>fabids</taxon>
        <taxon>Rosales</taxon>
        <taxon>Cannabaceae</taxon>
        <taxon>Cannabis</taxon>
    </lineage>
</organism>
<dbReference type="InterPro" id="IPR038765">
    <property type="entry name" value="Papain-like_cys_pep_sf"/>
</dbReference>
<dbReference type="FunFam" id="3.90.70.10:FF:000204">
    <property type="entry name" value="Papain"/>
    <property type="match status" value="1"/>
</dbReference>
<dbReference type="SMART" id="SM00848">
    <property type="entry name" value="Inhibitor_I29"/>
    <property type="match status" value="1"/>
</dbReference>
<dbReference type="PRINTS" id="PR00705">
    <property type="entry name" value="PAPAIN"/>
</dbReference>
<evidence type="ECO:0000256" key="4">
    <source>
        <dbReference type="ARBA" id="ARBA00022807"/>
    </source>
</evidence>
<dbReference type="Gene3D" id="3.90.70.10">
    <property type="entry name" value="Cysteine proteinases"/>
    <property type="match status" value="1"/>
</dbReference>
<dbReference type="GO" id="GO:0006508">
    <property type="term" value="P:proteolysis"/>
    <property type="evidence" value="ECO:0007669"/>
    <property type="project" value="UniProtKB-KW"/>
</dbReference>
<keyword evidence="4" id="KW-0788">Thiol protease</keyword>
<keyword evidence="5" id="KW-0865">Zymogen</keyword>
<dbReference type="InterPro" id="IPR039417">
    <property type="entry name" value="Peptidase_C1A_papain-like"/>
</dbReference>
<comment type="caution">
    <text evidence="10">The sequence shown here is derived from an EMBL/GenBank/DDBJ whole genome shotgun (WGS) entry which is preliminary data.</text>
</comment>
<dbReference type="AlphaFoldDB" id="A0A7J6GUE0"/>
<dbReference type="InterPro" id="IPR025660">
    <property type="entry name" value="Pept_his_AS"/>
</dbReference>